<name>A0A2T2Y8Z7_9BACT</name>
<evidence type="ECO:0000313" key="7">
    <source>
        <dbReference type="Proteomes" id="UP000240357"/>
    </source>
</evidence>
<comment type="caution">
    <text evidence="6">The sequence shown here is derived from an EMBL/GenBank/DDBJ whole genome shotgun (WGS) entry which is preliminary data.</text>
</comment>
<dbReference type="Gene3D" id="3.30.565.10">
    <property type="entry name" value="Histidine kinase-like ATPase, C-terminal domain"/>
    <property type="match status" value="1"/>
</dbReference>
<dbReference type="PANTHER" id="PTHR43547">
    <property type="entry name" value="TWO-COMPONENT HISTIDINE KINASE"/>
    <property type="match status" value="1"/>
</dbReference>
<proteinExistence type="predicted"/>
<keyword evidence="7" id="KW-1185">Reference proteome</keyword>
<evidence type="ECO:0000256" key="3">
    <source>
        <dbReference type="ARBA" id="ARBA00022553"/>
    </source>
</evidence>
<evidence type="ECO:0000313" key="6">
    <source>
        <dbReference type="EMBL" id="PSR51999.1"/>
    </source>
</evidence>
<dbReference type="Pfam" id="PF02518">
    <property type="entry name" value="HATPase_c"/>
    <property type="match status" value="1"/>
</dbReference>
<accession>A0A2T2Y8Z7</accession>
<evidence type="ECO:0000259" key="5">
    <source>
        <dbReference type="Pfam" id="PF02518"/>
    </source>
</evidence>
<dbReference type="AlphaFoldDB" id="A0A2T2Y8Z7"/>
<feature type="region of interest" description="Disordered" evidence="4">
    <location>
        <begin position="50"/>
        <end position="74"/>
    </location>
</feature>
<dbReference type="PRINTS" id="PR00344">
    <property type="entry name" value="BCTRLSENSOR"/>
</dbReference>
<gene>
    <name evidence="6" type="ORF">AHMF7605_29275</name>
</gene>
<keyword evidence="3" id="KW-0597">Phosphoprotein</keyword>
<dbReference type="EMBL" id="PYFT01000002">
    <property type="protein sequence ID" value="PSR51999.1"/>
    <property type="molecule type" value="Genomic_DNA"/>
</dbReference>
<feature type="domain" description="Histidine kinase/HSP90-like ATPase" evidence="5">
    <location>
        <begin position="1"/>
        <end position="49"/>
    </location>
</feature>
<protein>
    <recommendedName>
        <fullName evidence="2">histidine kinase</fullName>
        <ecNumber evidence="2">2.7.13.3</ecNumber>
    </recommendedName>
</protein>
<comment type="catalytic activity">
    <reaction evidence="1">
        <text>ATP + protein L-histidine = ADP + protein N-phospho-L-histidine.</text>
        <dbReference type="EC" id="2.7.13.3"/>
    </reaction>
</comment>
<dbReference type="InterPro" id="IPR004358">
    <property type="entry name" value="Sig_transdc_His_kin-like_C"/>
</dbReference>
<organism evidence="6 7">
    <name type="scientific">Adhaeribacter arboris</name>
    <dbReference type="NCBI Taxonomy" id="2072846"/>
    <lineage>
        <taxon>Bacteria</taxon>
        <taxon>Pseudomonadati</taxon>
        <taxon>Bacteroidota</taxon>
        <taxon>Cytophagia</taxon>
        <taxon>Cytophagales</taxon>
        <taxon>Hymenobacteraceae</taxon>
        <taxon>Adhaeribacter</taxon>
    </lineage>
</organism>
<dbReference type="InterPro" id="IPR036890">
    <property type="entry name" value="HATPase_C_sf"/>
</dbReference>
<dbReference type="PANTHER" id="PTHR43547:SF2">
    <property type="entry name" value="HYBRID SIGNAL TRANSDUCTION HISTIDINE KINASE C"/>
    <property type="match status" value="1"/>
</dbReference>
<dbReference type="EC" id="2.7.13.3" evidence="2"/>
<dbReference type="OrthoDB" id="9796457at2"/>
<dbReference type="SUPFAM" id="SSF55874">
    <property type="entry name" value="ATPase domain of HSP90 chaperone/DNA topoisomerase II/histidine kinase"/>
    <property type="match status" value="1"/>
</dbReference>
<evidence type="ECO:0000256" key="1">
    <source>
        <dbReference type="ARBA" id="ARBA00000085"/>
    </source>
</evidence>
<evidence type="ECO:0000256" key="2">
    <source>
        <dbReference type="ARBA" id="ARBA00012438"/>
    </source>
</evidence>
<dbReference type="Proteomes" id="UP000240357">
    <property type="component" value="Unassembled WGS sequence"/>
</dbReference>
<dbReference type="GO" id="GO:0000155">
    <property type="term" value="F:phosphorelay sensor kinase activity"/>
    <property type="evidence" value="ECO:0007669"/>
    <property type="project" value="TreeGrafter"/>
</dbReference>
<evidence type="ECO:0000256" key="4">
    <source>
        <dbReference type="SAM" id="MobiDB-lite"/>
    </source>
</evidence>
<reference evidence="6 7" key="1">
    <citation type="submission" date="2018-03" db="EMBL/GenBank/DDBJ databases">
        <title>Adhaeribacter sp. HMF7605 Genome sequencing and assembly.</title>
        <authorList>
            <person name="Kang H."/>
            <person name="Kang J."/>
            <person name="Cha I."/>
            <person name="Kim H."/>
            <person name="Joh K."/>
        </authorList>
    </citation>
    <scope>NUCLEOTIDE SEQUENCE [LARGE SCALE GENOMIC DNA]</scope>
    <source>
        <strain evidence="6 7">HMF7605</strain>
    </source>
</reference>
<dbReference type="InterPro" id="IPR003594">
    <property type="entry name" value="HATPase_dom"/>
</dbReference>
<sequence>MPAEKLPSIFERFFQVNGDQADNSSKGTGIGLSLVKELVELQRGRLPWKVSPEKERSSGLAAAPTGSGISTRKGGRTLALRQWAYRCRPS</sequence>